<evidence type="ECO:0000259" key="5">
    <source>
        <dbReference type="Pfam" id="PF01227"/>
    </source>
</evidence>
<dbReference type="SUPFAM" id="SSF55620">
    <property type="entry name" value="Tetrahydrobiopterin biosynthesis enzymes-like"/>
    <property type="match status" value="1"/>
</dbReference>
<dbReference type="EMBL" id="FPHI01000015">
    <property type="protein sequence ID" value="SFV57533.1"/>
    <property type="molecule type" value="Genomic_DNA"/>
</dbReference>
<name>A0A1W1BVJ5_9ZZZZ</name>
<dbReference type="GO" id="GO:0005525">
    <property type="term" value="F:GTP binding"/>
    <property type="evidence" value="ECO:0007669"/>
    <property type="project" value="TreeGrafter"/>
</dbReference>
<dbReference type="GO" id="GO:0046654">
    <property type="term" value="P:tetrahydrofolate biosynthetic process"/>
    <property type="evidence" value="ECO:0007669"/>
    <property type="project" value="InterPro"/>
</dbReference>
<sequence length="192" mass="21870">MTKDEEFEQAITKVLELLGEDPKREGLLKTPSRVAKALKFLTEGYEQNPQEILNQALFTSSNDEMVLVRDIEFYSMCEHHMLPIIGRAHVAYIPDGKVVGLSKIPRIVNVYARRLQIQEQMTEQIADAILETIKPKGVAVVVHARHMCMEMRGVQKINSTTVSSALRGLFKSDERTRNEFYNLINTPTPSHF</sequence>
<dbReference type="GO" id="GO:0006729">
    <property type="term" value="P:tetrahydrobiopterin biosynthetic process"/>
    <property type="evidence" value="ECO:0007669"/>
    <property type="project" value="TreeGrafter"/>
</dbReference>
<dbReference type="InterPro" id="IPR001474">
    <property type="entry name" value="GTP_CycHdrlase_I"/>
</dbReference>
<dbReference type="InterPro" id="IPR020602">
    <property type="entry name" value="GTP_CycHdrlase_I_dom"/>
</dbReference>
<proteinExistence type="inferred from homology"/>
<dbReference type="GO" id="GO:0008270">
    <property type="term" value="F:zinc ion binding"/>
    <property type="evidence" value="ECO:0007669"/>
    <property type="project" value="TreeGrafter"/>
</dbReference>
<dbReference type="HAMAP" id="MF_00223">
    <property type="entry name" value="FolE"/>
    <property type="match status" value="1"/>
</dbReference>
<dbReference type="GO" id="GO:0005737">
    <property type="term" value="C:cytoplasm"/>
    <property type="evidence" value="ECO:0007669"/>
    <property type="project" value="TreeGrafter"/>
</dbReference>
<evidence type="ECO:0000256" key="4">
    <source>
        <dbReference type="ARBA" id="ARBA00022801"/>
    </source>
</evidence>
<gene>
    <name evidence="6" type="ORF">MNB_SV-3-1380</name>
</gene>
<organism evidence="6">
    <name type="scientific">hydrothermal vent metagenome</name>
    <dbReference type="NCBI Taxonomy" id="652676"/>
    <lineage>
        <taxon>unclassified sequences</taxon>
        <taxon>metagenomes</taxon>
        <taxon>ecological metagenomes</taxon>
    </lineage>
</organism>
<dbReference type="Pfam" id="PF01227">
    <property type="entry name" value="GTP_cyclohydroI"/>
    <property type="match status" value="1"/>
</dbReference>
<accession>A0A1W1BVJ5</accession>
<dbReference type="PANTHER" id="PTHR11109">
    <property type="entry name" value="GTP CYCLOHYDROLASE I"/>
    <property type="match status" value="1"/>
</dbReference>
<feature type="domain" description="GTP cyclohydrolase I" evidence="5">
    <location>
        <begin position="8"/>
        <end position="184"/>
    </location>
</feature>
<dbReference type="PANTHER" id="PTHR11109:SF7">
    <property type="entry name" value="GTP CYCLOHYDROLASE 1"/>
    <property type="match status" value="1"/>
</dbReference>
<dbReference type="InterPro" id="IPR043134">
    <property type="entry name" value="GTP-CH-I_N"/>
</dbReference>
<reference evidence="6" key="1">
    <citation type="submission" date="2016-10" db="EMBL/GenBank/DDBJ databases">
        <authorList>
            <person name="de Groot N.N."/>
        </authorList>
    </citation>
    <scope>NUCLEOTIDE SEQUENCE</scope>
</reference>
<evidence type="ECO:0000256" key="3">
    <source>
        <dbReference type="ARBA" id="ARBA00012715"/>
    </source>
</evidence>
<evidence type="ECO:0000313" key="6">
    <source>
        <dbReference type="EMBL" id="SFV57533.1"/>
    </source>
</evidence>
<dbReference type="Gene3D" id="3.30.1130.10">
    <property type="match status" value="1"/>
</dbReference>
<dbReference type="NCBIfam" id="TIGR00063">
    <property type="entry name" value="folE"/>
    <property type="match status" value="1"/>
</dbReference>
<dbReference type="PROSITE" id="PS00859">
    <property type="entry name" value="GTP_CYCLOHYDROL_1_1"/>
    <property type="match status" value="1"/>
</dbReference>
<dbReference type="NCBIfam" id="NF006826">
    <property type="entry name" value="PRK09347.1-3"/>
    <property type="match status" value="1"/>
</dbReference>
<evidence type="ECO:0000256" key="2">
    <source>
        <dbReference type="ARBA" id="ARBA00005080"/>
    </source>
</evidence>
<keyword evidence="4 6" id="KW-0378">Hydrolase</keyword>
<dbReference type="GO" id="GO:0003934">
    <property type="term" value="F:GTP cyclohydrolase I activity"/>
    <property type="evidence" value="ECO:0007669"/>
    <property type="project" value="UniProtKB-EC"/>
</dbReference>
<dbReference type="CDD" id="cd00642">
    <property type="entry name" value="GTP_cyclohydro1"/>
    <property type="match status" value="1"/>
</dbReference>
<comment type="pathway">
    <text evidence="2">Cofactor biosynthesis; 7,8-dihydroneopterin triphosphate biosynthesis; 7,8-dihydroneopterin triphosphate from GTP: step 1/1.</text>
</comment>
<dbReference type="NCBIfam" id="NF006825">
    <property type="entry name" value="PRK09347.1-2"/>
    <property type="match status" value="1"/>
</dbReference>
<dbReference type="EC" id="3.5.4.16" evidence="3"/>
<dbReference type="InterPro" id="IPR018234">
    <property type="entry name" value="GTP_CycHdrlase_I_CS"/>
</dbReference>
<dbReference type="Gene3D" id="1.10.286.10">
    <property type="match status" value="1"/>
</dbReference>
<dbReference type="UniPathway" id="UPA00848">
    <property type="reaction ID" value="UER00151"/>
</dbReference>
<evidence type="ECO:0000256" key="1">
    <source>
        <dbReference type="ARBA" id="ARBA00001052"/>
    </source>
</evidence>
<dbReference type="FunFam" id="3.30.1130.10:FF:000001">
    <property type="entry name" value="GTP cyclohydrolase 1"/>
    <property type="match status" value="1"/>
</dbReference>
<comment type="catalytic activity">
    <reaction evidence="1">
        <text>GTP + H2O = 7,8-dihydroneopterin 3'-triphosphate + formate + H(+)</text>
        <dbReference type="Rhea" id="RHEA:17473"/>
        <dbReference type="ChEBI" id="CHEBI:15377"/>
        <dbReference type="ChEBI" id="CHEBI:15378"/>
        <dbReference type="ChEBI" id="CHEBI:15740"/>
        <dbReference type="ChEBI" id="CHEBI:37565"/>
        <dbReference type="ChEBI" id="CHEBI:58462"/>
        <dbReference type="EC" id="3.5.4.16"/>
    </reaction>
</comment>
<protein>
    <recommendedName>
        <fullName evidence="3">GTP cyclohydrolase I</fullName>
        <ecNumber evidence="3">3.5.4.16</ecNumber>
    </recommendedName>
</protein>
<dbReference type="AlphaFoldDB" id="A0A1W1BVJ5"/>
<dbReference type="InterPro" id="IPR043133">
    <property type="entry name" value="GTP-CH-I_C/QueF"/>
</dbReference>